<dbReference type="STRING" id="68895.RR42_m3392"/>
<dbReference type="GO" id="GO:0020037">
    <property type="term" value="F:heme binding"/>
    <property type="evidence" value="ECO:0007669"/>
    <property type="project" value="InterPro"/>
</dbReference>
<dbReference type="InterPro" id="IPR009056">
    <property type="entry name" value="Cyt_c-like_dom"/>
</dbReference>
<keyword evidence="1" id="KW-0813">Transport</keyword>
<keyword evidence="2 6" id="KW-0349">Heme</keyword>
<evidence type="ECO:0000256" key="5">
    <source>
        <dbReference type="ARBA" id="ARBA00023004"/>
    </source>
</evidence>
<dbReference type="Gene3D" id="1.10.760.10">
    <property type="entry name" value="Cytochrome c-like domain"/>
    <property type="match status" value="1"/>
</dbReference>
<dbReference type="EMBL" id="CP010536">
    <property type="protein sequence ID" value="AJG20760.1"/>
    <property type="molecule type" value="Genomic_DNA"/>
</dbReference>
<protein>
    <submittedName>
        <fullName evidence="9">Cytochrome c2</fullName>
    </submittedName>
</protein>
<dbReference type="InterPro" id="IPR002327">
    <property type="entry name" value="Cyt_c_1A/1B"/>
</dbReference>
<keyword evidence="7" id="KW-0732">Signal</keyword>
<evidence type="ECO:0000313" key="10">
    <source>
        <dbReference type="Proteomes" id="UP000031843"/>
    </source>
</evidence>
<keyword evidence="5 6" id="KW-0408">Iron</keyword>
<evidence type="ECO:0000256" key="4">
    <source>
        <dbReference type="ARBA" id="ARBA00022982"/>
    </source>
</evidence>
<dbReference type="InterPro" id="IPR036909">
    <property type="entry name" value="Cyt_c-like_dom_sf"/>
</dbReference>
<keyword evidence="3 6" id="KW-0479">Metal-binding</keyword>
<dbReference type="SUPFAM" id="SSF46626">
    <property type="entry name" value="Cytochrome c"/>
    <property type="match status" value="1"/>
</dbReference>
<sequence>MKNAALLTLALALHATAQAAGDAQAGKAVFTSKCASCHSVGPSARAAFGPQLNGIFGRVAGGTTDYKYSPEMKKSGIVWSEKTLSAFIASPSKVVPGTRMRFWGISNERQIADLLAYLHAYQ</sequence>
<name>A0A0C4YD99_9BURK</name>
<gene>
    <name evidence="9" type="ORF">RR42_m3392</name>
</gene>
<dbReference type="RefSeq" id="WP_043349128.1">
    <property type="nucleotide sequence ID" value="NZ_CP010536.1"/>
</dbReference>
<dbReference type="PROSITE" id="PS51007">
    <property type="entry name" value="CYTC"/>
    <property type="match status" value="1"/>
</dbReference>
<dbReference type="Proteomes" id="UP000031843">
    <property type="component" value="Chromosome main"/>
</dbReference>
<dbReference type="GO" id="GO:0046872">
    <property type="term" value="F:metal ion binding"/>
    <property type="evidence" value="ECO:0007669"/>
    <property type="project" value="UniProtKB-KW"/>
</dbReference>
<evidence type="ECO:0000256" key="6">
    <source>
        <dbReference type="PROSITE-ProRule" id="PRU00433"/>
    </source>
</evidence>
<keyword evidence="4" id="KW-0249">Electron transport</keyword>
<feature type="chain" id="PRO_5002174114" evidence="7">
    <location>
        <begin position="20"/>
        <end position="122"/>
    </location>
</feature>
<dbReference type="PRINTS" id="PR00604">
    <property type="entry name" value="CYTCHRMECIAB"/>
</dbReference>
<dbReference type="OrthoDB" id="9805828at2"/>
<dbReference type="KEGG" id="cbw:RR42_m3392"/>
<dbReference type="GO" id="GO:0009055">
    <property type="term" value="F:electron transfer activity"/>
    <property type="evidence" value="ECO:0007669"/>
    <property type="project" value="InterPro"/>
</dbReference>
<keyword evidence="10" id="KW-1185">Reference proteome</keyword>
<evidence type="ECO:0000313" key="9">
    <source>
        <dbReference type="EMBL" id="AJG20760.1"/>
    </source>
</evidence>
<accession>A0A0C4YD99</accession>
<feature type="domain" description="Cytochrome c" evidence="8">
    <location>
        <begin position="21"/>
        <end position="122"/>
    </location>
</feature>
<evidence type="ECO:0000256" key="2">
    <source>
        <dbReference type="ARBA" id="ARBA00022617"/>
    </source>
</evidence>
<reference evidence="9 10" key="1">
    <citation type="journal article" date="2015" name="Genome Announc.">
        <title>Complete Genome Sequence of Cupriavidus basilensis 4G11, Isolated from the Oak Ridge Field Research Center Site.</title>
        <authorList>
            <person name="Ray J."/>
            <person name="Waters R.J."/>
            <person name="Skerker J.M."/>
            <person name="Kuehl J.V."/>
            <person name="Price M.N."/>
            <person name="Huang J."/>
            <person name="Chakraborty R."/>
            <person name="Arkin A.P."/>
            <person name="Deutschbauer A."/>
        </authorList>
    </citation>
    <scope>NUCLEOTIDE SEQUENCE [LARGE SCALE GENOMIC DNA]</scope>
    <source>
        <strain evidence="9">4G11</strain>
    </source>
</reference>
<organism evidence="9 10">
    <name type="scientific">Cupriavidus basilensis</name>
    <dbReference type="NCBI Taxonomy" id="68895"/>
    <lineage>
        <taxon>Bacteria</taxon>
        <taxon>Pseudomonadati</taxon>
        <taxon>Pseudomonadota</taxon>
        <taxon>Betaproteobacteria</taxon>
        <taxon>Burkholderiales</taxon>
        <taxon>Burkholderiaceae</taxon>
        <taxon>Cupriavidus</taxon>
    </lineage>
</organism>
<evidence type="ECO:0000259" key="8">
    <source>
        <dbReference type="PROSITE" id="PS51007"/>
    </source>
</evidence>
<feature type="signal peptide" evidence="7">
    <location>
        <begin position="1"/>
        <end position="19"/>
    </location>
</feature>
<dbReference type="Pfam" id="PF00034">
    <property type="entry name" value="Cytochrom_C"/>
    <property type="match status" value="1"/>
</dbReference>
<evidence type="ECO:0000256" key="7">
    <source>
        <dbReference type="SAM" id="SignalP"/>
    </source>
</evidence>
<dbReference type="AlphaFoldDB" id="A0A0C4YD99"/>
<evidence type="ECO:0000256" key="1">
    <source>
        <dbReference type="ARBA" id="ARBA00022448"/>
    </source>
</evidence>
<proteinExistence type="predicted"/>
<evidence type="ECO:0000256" key="3">
    <source>
        <dbReference type="ARBA" id="ARBA00022723"/>
    </source>
</evidence>
<dbReference type="PANTHER" id="PTHR11961">
    <property type="entry name" value="CYTOCHROME C"/>
    <property type="match status" value="1"/>
</dbReference>